<sequence>MVYGEQERPENASSSFIQPTNAAQPLPNQQFCPSPAAPDALGDVSTSCLSSHPSSTSWTKKQRAHDGANHVDRRLQARLLHSRLSLRREDSTHRSRRITPRDFTYSHCEDRIFSCVMSWNVDALWNRLQGLAGSSQHGDRASTAKQERNLDSVVLPKWPIVFDEMDGIAWVSSSTPLRLQDTSSTNHSNHGDFQHSHVNLTFVATSSLLAIQSFLNIDVVCYEMHTFSELSATSSTTDGNFNKTK</sequence>
<feature type="compositionally biased region" description="Basic and acidic residues" evidence="1">
    <location>
        <begin position="1"/>
        <end position="10"/>
    </location>
</feature>
<organism evidence="2 3">
    <name type="scientific">Schizopora paradoxa</name>
    <dbReference type="NCBI Taxonomy" id="27342"/>
    <lineage>
        <taxon>Eukaryota</taxon>
        <taxon>Fungi</taxon>
        <taxon>Dikarya</taxon>
        <taxon>Basidiomycota</taxon>
        <taxon>Agaricomycotina</taxon>
        <taxon>Agaricomycetes</taxon>
        <taxon>Hymenochaetales</taxon>
        <taxon>Schizoporaceae</taxon>
        <taxon>Schizopora</taxon>
    </lineage>
</organism>
<evidence type="ECO:0000313" key="3">
    <source>
        <dbReference type="Proteomes" id="UP000053477"/>
    </source>
</evidence>
<protein>
    <submittedName>
        <fullName evidence="2">Uncharacterized protein</fullName>
    </submittedName>
</protein>
<gene>
    <name evidence="2" type="ORF">SCHPADRAFT_492199</name>
</gene>
<keyword evidence="3" id="KW-1185">Reference proteome</keyword>
<reference evidence="2 3" key="1">
    <citation type="submission" date="2015-04" db="EMBL/GenBank/DDBJ databases">
        <title>Complete genome sequence of Schizopora paradoxa KUC8140, a cosmopolitan wood degrader in East Asia.</title>
        <authorList>
            <consortium name="DOE Joint Genome Institute"/>
            <person name="Min B."/>
            <person name="Park H."/>
            <person name="Jang Y."/>
            <person name="Kim J.-J."/>
            <person name="Kim K.H."/>
            <person name="Pangilinan J."/>
            <person name="Lipzen A."/>
            <person name="Riley R."/>
            <person name="Grigoriev I.V."/>
            <person name="Spatafora J.W."/>
            <person name="Choi I.-G."/>
        </authorList>
    </citation>
    <scope>NUCLEOTIDE SEQUENCE [LARGE SCALE GENOMIC DNA]</scope>
    <source>
        <strain evidence="2 3">KUC8140</strain>
    </source>
</reference>
<proteinExistence type="predicted"/>
<dbReference type="Proteomes" id="UP000053477">
    <property type="component" value="Unassembled WGS sequence"/>
</dbReference>
<evidence type="ECO:0000313" key="2">
    <source>
        <dbReference type="EMBL" id="KLO11016.1"/>
    </source>
</evidence>
<dbReference type="AlphaFoldDB" id="A0A0H2S212"/>
<dbReference type="EMBL" id="KQ086011">
    <property type="protein sequence ID" value="KLO11016.1"/>
    <property type="molecule type" value="Genomic_DNA"/>
</dbReference>
<dbReference type="InParanoid" id="A0A0H2S212"/>
<name>A0A0H2S212_9AGAM</name>
<feature type="compositionally biased region" description="Polar residues" evidence="1">
    <location>
        <begin position="11"/>
        <end position="32"/>
    </location>
</feature>
<feature type="region of interest" description="Disordered" evidence="1">
    <location>
        <begin position="1"/>
        <end position="70"/>
    </location>
</feature>
<evidence type="ECO:0000256" key="1">
    <source>
        <dbReference type="SAM" id="MobiDB-lite"/>
    </source>
</evidence>
<accession>A0A0H2S212</accession>
<feature type="compositionally biased region" description="Low complexity" evidence="1">
    <location>
        <begin position="45"/>
        <end position="59"/>
    </location>
</feature>